<dbReference type="RefSeq" id="XP_013237610.1">
    <property type="nucleotide sequence ID" value="XM_013382156.1"/>
</dbReference>
<dbReference type="Proteomes" id="UP000029725">
    <property type="component" value="Unassembled WGS sequence"/>
</dbReference>
<dbReference type="EMBL" id="JMKJ01000366">
    <property type="protein sequence ID" value="KGG51158.1"/>
    <property type="molecule type" value="Genomic_DNA"/>
</dbReference>
<name>A0A098VQ50_9MICR</name>
<evidence type="ECO:0000313" key="3">
    <source>
        <dbReference type="Proteomes" id="UP000029725"/>
    </source>
</evidence>
<feature type="region of interest" description="Disordered" evidence="1">
    <location>
        <begin position="309"/>
        <end position="337"/>
    </location>
</feature>
<organism evidence="2 3">
    <name type="scientific">Mitosporidium daphniae</name>
    <dbReference type="NCBI Taxonomy" id="1485682"/>
    <lineage>
        <taxon>Eukaryota</taxon>
        <taxon>Fungi</taxon>
        <taxon>Fungi incertae sedis</taxon>
        <taxon>Microsporidia</taxon>
        <taxon>Mitosporidium</taxon>
    </lineage>
</organism>
<dbReference type="VEuPathDB" id="MicrosporidiaDB:DI09_42p10"/>
<comment type="caution">
    <text evidence="2">The sequence shown here is derived from an EMBL/GenBank/DDBJ whole genome shotgun (WGS) entry which is preliminary data.</text>
</comment>
<gene>
    <name evidence="2" type="ORF">DI09_42p10</name>
</gene>
<dbReference type="AlphaFoldDB" id="A0A098VQ50"/>
<sequence>MVLAGLSPSTILDVANRALSFWNYQARQQQLYLEFKITALNQALKASQNCHGKPREHISSRHPALPSGGFSEGAIASLLSPSDAGRRTGIEMPKNIPLNDHNLENVEAYWNAAKSPNPKVRFTSRIEPIQGVAVDTNRSVETNCSVDAFFSNQLELENDTLSDGKFPSSLPTFDATQQVTASTLSINGGDAIHVIGDDFSNKESLSLVDHAIDKRVELTTNIDDVQCLDVSESYFQLSFTSINTVDTHDVDPSGSAKSSNSPHPYTELPFPDSELLSPETISTEAIISNTEGHIIVPEEQFFEYEEQTMLSSTNSDSNENHYEDITEASLKPHPRRSNRRKYRPLEFWKNERVVYGRRESCAKLSLPAVLDVITYPEMDDSKASNKRVGTKRRRLTCTGAISSASRKNLPKKKILSLAHRLERLGFEEHKEVSGPVFVVNSDHSKAEISQSNLFQFS</sequence>
<dbReference type="GeneID" id="25259931"/>
<evidence type="ECO:0000256" key="1">
    <source>
        <dbReference type="SAM" id="MobiDB-lite"/>
    </source>
</evidence>
<reference evidence="2 3" key="1">
    <citation type="submission" date="2014-04" db="EMBL/GenBank/DDBJ databases">
        <title>A new species of microsporidia sheds light on the evolution of extreme parasitism.</title>
        <authorList>
            <person name="Haag K.L."/>
            <person name="James T.Y."/>
            <person name="Larsson R."/>
            <person name="Schaer T.M."/>
            <person name="Refardt D."/>
            <person name="Pombert J.-F."/>
            <person name="Ebert D."/>
        </authorList>
    </citation>
    <scope>NUCLEOTIDE SEQUENCE [LARGE SCALE GENOMIC DNA]</scope>
    <source>
        <strain evidence="2 3">UGP3</strain>
        <tissue evidence="2">Spores</tissue>
    </source>
</reference>
<evidence type="ECO:0000313" key="2">
    <source>
        <dbReference type="EMBL" id="KGG51158.1"/>
    </source>
</evidence>
<protein>
    <submittedName>
        <fullName evidence="2">Uncharacterized protein</fullName>
    </submittedName>
</protein>
<keyword evidence="3" id="KW-1185">Reference proteome</keyword>
<accession>A0A098VQ50</accession>
<feature type="region of interest" description="Disordered" evidence="1">
    <location>
        <begin position="246"/>
        <end position="274"/>
    </location>
</feature>
<dbReference type="HOGENOM" id="CLU_598618_0_0_1"/>
<proteinExistence type="predicted"/>
<dbReference type="OrthoDB" id="441210at2759"/>